<feature type="active site" evidence="8">
    <location>
        <position position="103"/>
    </location>
</feature>
<proteinExistence type="inferred from homology"/>
<name>A0A6A4R4B3_LUPAL</name>
<feature type="domain" description="Peptidase A1" evidence="11">
    <location>
        <begin position="85"/>
        <end position="484"/>
    </location>
</feature>
<dbReference type="GO" id="GO:0006508">
    <property type="term" value="P:proteolysis"/>
    <property type="evidence" value="ECO:0007669"/>
    <property type="project" value="UniProtKB-KW"/>
</dbReference>
<sequence length="491" mass="52978">MERTYYSLIVLLFCLCDISLIEGFGFSVDIIHRDYPVSPFYIPNETDYKRVAKAIHRSINYANRFNKPFSTKNVESKVLPNNGEYLMTYSIGTPPVKILGIVDTGSDVLWLQCQPCYPRNLSVDTLTLSSTSGSTVLFPKTIIGCGNNNTLVFEGKGSGIVGLGNGPVSLITQLGSSVQGKFSYCLGPTFTGTKTSSKLKFGDDAVVSGDGVVSTPMSSENIGYGDESRSQENLSVDTLTLSSTSGSAVSFPKTVIGFGNTNTLDFDGEGYGIVGHGNGPVSLITQLGSSVYGKFSYCLVTRYAGTKASSKLKFGDDVVVSGDGVVSTPMSPEKVFYYLTIEAFSVGNKRVEFGSSSTRDNGCGNIIIDSGTTLTLLPKDVYSNLESALTEAIHLKRVESPSKSLSLCYNFPSSDQDLPVKIITVHFTGGDVQLKALNTFIQVNDSVICFAFRPTTQSFNIFGNLAQQNLLVGYDIQKKTLSMKLYDCTMQ</sequence>
<evidence type="ECO:0000256" key="1">
    <source>
        <dbReference type="ARBA" id="ARBA00004613"/>
    </source>
</evidence>
<evidence type="ECO:0000256" key="2">
    <source>
        <dbReference type="ARBA" id="ARBA00007447"/>
    </source>
</evidence>
<feature type="signal peptide" evidence="10">
    <location>
        <begin position="1"/>
        <end position="23"/>
    </location>
</feature>
<comment type="subcellular location">
    <subcellularLocation>
        <location evidence="1">Secreted</location>
    </subcellularLocation>
</comment>
<dbReference type="InterPro" id="IPR032799">
    <property type="entry name" value="TAXi_C"/>
</dbReference>
<evidence type="ECO:0000313" key="13">
    <source>
        <dbReference type="Proteomes" id="UP000447434"/>
    </source>
</evidence>
<comment type="similarity">
    <text evidence="2 9">Belongs to the peptidase A1 family.</text>
</comment>
<dbReference type="InterPro" id="IPR034161">
    <property type="entry name" value="Pepsin-like_plant"/>
</dbReference>
<dbReference type="FunFam" id="2.40.70.10:FF:000050">
    <property type="entry name" value="Aspartic proteinase CDR1"/>
    <property type="match status" value="1"/>
</dbReference>
<evidence type="ECO:0000256" key="9">
    <source>
        <dbReference type="RuleBase" id="RU000454"/>
    </source>
</evidence>
<dbReference type="SUPFAM" id="SSF50630">
    <property type="entry name" value="Acid proteases"/>
    <property type="match status" value="2"/>
</dbReference>
<dbReference type="CDD" id="cd05476">
    <property type="entry name" value="pepsin_A_like_plant"/>
    <property type="match status" value="1"/>
</dbReference>
<keyword evidence="13" id="KW-1185">Reference proteome</keyword>
<keyword evidence="4 9" id="KW-0645">Protease</keyword>
<dbReference type="InterPro" id="IPR001461">
    <property type="entry name" value="Aspartic_peptidase_A1"/>
</dbReference>
<dbReference type="PANTHER" id="PTHR47967:SF66">
    <property type="entry name" value="ASPARTIC PROTEINASE CDR1-RELATED"/>
    <property type="match status" value="1"/>
</dbReference>
<gene>
    <name evidence="12" type="ORF">Lalb_Chr01g0007881</name>
</gene>
<dbReference type="PANTHER" id="PTHR47967">
    <property type="entry name" value="OS07G0603500 PROTEIN-RELATED"/>
    <property type="match status" value="1"/>
</dbReference>
<evidence type="ECO:0000256" key="4">
    <source>
        <dbReference type="ARBA" id="ARBA00022670"/>
    </source>
</evidence>
<dbReference type="PROSITE" id="PS00141">
    <property type="entry name" value="ASP_PROTEASE"/>
    <property type="match status" value="1"/>
</dbReference>
<evidence type="ECO:0000259" key="11">
    <source>
        <dbReference type="PROSITE" id="PS51767"/>
    </source>
</evidence>
<protein>
    <submittedName>
        <fullName evidence="12">Putative nepenthesin</fullName>
    </submittedName>
</protein>
<dbReference type="EMBL" id="WOCE01000001">
    <property type="protein sequence ID" value="KAE9620897.1"/>
    <property type="molecule type" value="Genomic_DNA"/>
</dbReference>
<evidence type="ECO:0000256" key="5">
    <source>
        <dbReference type="ARBA" id="ARBA00022750"/>
    </source>
</evidence>
<dbReference type="PRINTS" id="PR00792">
    <property type="entry name" value="PEPSIN"/>
</dbReference>
<keyword evidence="3" id="KW-0964">Secreted</keyword>
<organism evidence="12 13">
    <name type="scientific">Lupinus albus</name>
    <name type="common">White lupine</name>
    <name type="synonym">Lupinus termis</name>
    <dbReference type="NCBI Taxonomy" id="3870"/>
    <lineage>
        <taxon>Eukaryota</taxon>
        <taxon>Viridiplantae</taxon>
        <taxon>Streptophyta</taxon>
        <taxon>Embryophyta</taxon>
        <taxon>Tracheophyta</taxon>
        <taxon>Spermatophyta</taxon>
        <taxon>Magnoliopsida</taxon>
        <taxon>eudicotyledons</taxon>
        <taxon>Gunneridae</taxon>
        <taxon>Pentapetalae</taxon>
        <taxon>rosids</taxon>
        <taxon>fabids</taxon>
        <taxon>Fabales</taxon>
        <taxon>Fabaceae</taxon>
        <taxon>Papilionoideae</taxon>
        <taxon>50 kb inversion clade</taxon>
        <taxon>genistoids sensu lato</taxon>
        <taxon>core genistoids</taxon>
        <taxon>Genisteae</taxon>
        <taxon>Lupinus</taxon>
    </lineage>
</organism>
<dbReference type="Gene3D" id="2.40.70.10">
    <property type="entry name" value="Acid Proteases"/>
    <property type="match status" value="4"/>
</dbReference>
<accession>A0A6A4R4B3</accession>
<comment type="caution">
    <text evidence="12">The sequence shown here is derived from an EMBL/GenBank/DDBJ whole genome shotgun (WGS) entry which is preliminary data.</text>
</comment>
<evidence type="ECO:0000256" key="8">
    <source>
        <dbReference type="PIRSR" id="PIRSR601461-1"/>
    </source>
</evidence>
<dbReference type="GO" id="GO:0004190">
    <property type="term" value="F:aspartic-type endopeptidase activity"/>
    <property type="evidence" value="ECO:0007669"/>
    <property type="project" value="UniProtKB-KW"/>
</dbReference>
<dbReference type="AlphaFoldDB" id="A0A6A4R4B3"/>
<dbReference type="Pfam" id="PF14541">
    <property type="entry name" value="TAXi_C"/>
    <property type="match status" value="1"/>
</dbReference>
<dbReference type="InterPro" id="IPR021109">
    <property type="entry name" value="Peptidase_aspartic_dom_sf"/>
</dbReference>
<dbReference type="InterPro" id="IPR051708">
    <property type="entry name" value="Plant_Aspart_Prot_A1"/>
</dbReference>
<reference evidence="13" key="1">
    <citation type="journal article" date="2020" name="Nat. Commun.">
        <title>Genome sequence of the cluster root forming white lupin.</title>
        <authorList>
            <person name="Hufnagel B."/>
            <person name="Marques A."/>
            <person name="Soriano A."/>
            <person name="Marques L."/>
            <person name="Divol F."/>
            <person name="Doumas P."/>
            <person name="Sallet E."/>
            <person name="Mancinotti D."/>
            <person name="Carrere S."/>
            <person name="Marande W."/>
            <person name="Arribat S."/>
            <person name="Keller J."/>
            <person name="Huneau C."/>
            <person name="Blein T."/>
            <person name="Aime D."/>
            <person name="Laguerre M."/>
            <person name="Taylor J."/>
            <person name="Schubert V."/>
            <person name="Nelson M."/>
            <person name="Geu-Flores F."/>
            <person name="Crespi M."/>
            <person name="Gallardo-Guerrero K."/>
            <person name="Delaux P.-M."/>
            <person name="Salse J."/>
            <person name="Berges H."/>
            <person name="Guyot R."/>
            <person name="Gouzy J."/>
            <person name="Peret B."/>
        </authorList>
    </citation>
    <scope>NUCLEOTIDE SEQUENCE [LARGE SCALE GENOMIC DNA]</scope>
    <source>
        <strain evidence="13">cv. Amiga</strain>
    </source>
</reference>
<keyword evidence="10" id="KW-0732">Signal</keyword>
<dbReference type="GO" id="GO:0005576">
    <property type="term" value="C:extracellular region"/>
    <property type="evidence" value="ECO:0007669"/>
    <property type="project" value="UniProtKB-SubCell"/>
</dbReference>
<feature type="chain" id="PRO_5025411316" evidence="10">
    <location>
        <begin position="24"/>
        <end position="491"/>
    </location>
</feature>
<evidence type="ECO:0000256" key="7">
    <source>
        <dbReference type="ARBA" id="ARBA00023180"/>
    </source>
</evidence>
<dbReference type="PROSITE" id="PS51767">
    <property type="entry name" value="PEPTIDASE_A1"/>
    <property type="match status" value="1"/>
</dbReference>
<keyword evidence="7" id="KW-0325">Glycoprotein</keyword>
<evidence type="ECO:0000256" key="3">
    <source>
        <dbReference type="ARBA" id="ARBA00022525"/>
    </source>
</evidence>
<feature type="active site" evidence="8">
    <location>
        <position position="369"/>
    </location>
</feature>
<dbReference type="Proteomes" id="UP000447434">
    <property type="component" value="Chromosome 1"/>
</dbReference>
<dbReference type="OrthoDB" id="2747330at2759"/>
<evidence type="ECO:0000313" key="12">
    <source>
        <dbReference type="EMBL" id="KAE9620897.1"/>
    </source>
</evidence>
<keyword evidence="6 9" id="KW-0378">Hydrolase</keyword>
<dbReference type="InterPro" id="IPR033121">
    <property type="entry name" value="PEPTIDASE_A1"/>
</dbReference>
<dbReference type="Pfam" id="PF14543">
    <property type="entry name" value="TAXi_N"/>
    <property type="match status" value="3"/>
</dbReference>
<evidence type="ECO:0000256" key="10">
    <source>
        <dbReference type="SAM" id="SignalP"/>
    </source>
</evidence>
<dbReference type="InterPro" id="IPR001969">
    <property type="entry name" value="Aspartic_peptidase_AS"/>
</dbReference>
<keyword evidence="5 9" id="KW-0064">Aspartyl protease</keyword>
<dbReference type="InterPro" id="IPR032861">
    <property type="entry name" value="TAXi_N"/>
</dbReference>
<evidence type="ECO:0000256" key="6">
    <source>
        <dbReference type="ARBA" id="ARBA00022801"/>
    </source>
</evidence>